<dbReference type="PANTHER" id="PTHR23339">
    <property type="entry name" value="TYROSINE SPECIFIC PROTEIN PHOSPHATASE AND DUAL SPECIFICITY PROTEIN PHOSPHATASE"/>
    <property type="match status" value="1"/>
</dbReference>
<dbReference type="GO" id="GO:0004725">
    <property type="term" value="F:protein tyrosine phosphatase activity"/>
    <property type="evidence" value="ECO:0007669"/>
    <property type="project" value="InterPro"/>
</dbReference>
<dbReference type="KEGG" id="ipu:108276322"/>
<evidence type="ECO:0000256" key="5">
    <source>
        <dbReference type="ARBA" id="ARBA00060867"/>
    </source>
</evidence>
<feature type="region of interest" description="Disordered" evidence="7">
    <location>
        <begin position="455"/>
        <end position="483"/>
    </location>
</feature>
<dbReference type="GeneID" id="108276322"/>
<dbReference type="Pfam" id="PF00782">
    <property type="entry name" value="DSPc"/>
    <property type="match status" value="1"/>
</dbReference>
<feature type="compositionally biased region" description="Basic and acidic residues" evidence="7">
    <location>
        <begin position="455"/>
        <end position="464"/>
    </location>
</feature>
<protein>
    <recommendedName>
        <fullName evidence="6">Protein tyrosine phosphatase domain-containing protein 1</fullName>
    </recommendedName>
</protein>
<dbReference type="Gene3D" id="3.90.190.10">
    <property type="entry name" value="Protein tyrosine phosphatase superfamily"/>
    <property type="match status" value="1"/>
</dbReference>
<keyword evidence="3" id="KW-0904">Protein phosphatase</keyword>
<keyword evidence="2" id="KW-0378">Hydrolase</keyword>
<evidence type="ECO:0000256" key="1">
    <source>
        <dbReference type="ARBA" id="ARBA00022794"/>
    </source>
</evidence>
<dbReference type="AlphaFoldDB" id="A0A2D0SL08"/>
<dbReference type="InterPro" id="IPR049573">
    <property type="entry name" value="PTPDC1_PTP"/>
</dbReference>
<dbReference type="STRING" id="7998.ENSIPUP00000024846"/>
<evidence type="ECO:0000313" key="10">
    <source>
        <dbReference type="Proteomes" id="UP000221080"/>
    </source>
</evidence>
<dbReference type="InterPro" id="IPR000387">
    <property type="entry name" value="Tyr_Pase_dom"/>
</dbReference>
<dbReference type="Gene3D" id="1.10.555.10">
    <property type="entry name" value="Rho GTPase activation protein"/>
    <property type="match status" value="1"/>
</dbReference>
<gene>
    <name evidence="11" type="primary">ptpdc1b</name>
</gene>
<keyword evidence="1" id="KW-0970">Cilium biogenesis/degradation</keyword>
<dbReference type="InterPro" id="IPR020422">
    <property type="entry name" value="TYR_PHOSPHATASE_DUAL_dom"/>
</dbReference>
<evidence type="ECO:0000313" key="11">
    <source>
        <dbReference type="RefSeq" id="XP_017343393.3"/>
    </source>
</evidence>
<dbReference type="InterPro" id="IPR000340">
    <property type="entry name" value="Dual-sp_phosphatase_cat-dom"/>
</dbReference>
<organism evidence="10 11">
    <name type="scientific">Ictalurus punctatus</name>
    <name type="common">Channel catfish</name>
    <name type="synonym">Silurus punctatus</name>
    <dbReference type="NCBI Taxonomy" id="7998"/>
    <lineage>
        <taxon>Eukaryota</taxon>
        <taxon>Metazoa</taxon>
        <taxon>Chordata</taxon>
        <taxon>Craniata</taxon>
        <taxon>Vertebrata</taxon>
        <taxon>Euteleostomi</taxon>
        <taxon>Actinopterygii</taxon>
        <taxon>Neopterygii</taxon>
        <taxon>Teleostei</taxon>
        <taxon>Ostariophysi</taxon>
        <taxon>Siluriformes</taxon>
        <taxon>Ictaluridae</taxon>
        <taxon>Ictalurus</taxon>
    </lineage>
</organism>
<sequence length="633" mass="71712">MATAKYTVVGEMLRYVIPTHMHCSIGCGGRACKYEDASRWSEDQQAIRGIYSSWITDNLLAMARPSTEIMERYNIIEQFQRCGLRTVINLQRPGEHADCGNPLEPDSGFTYRPETFMEAGIYFYNFGWNDYGVASLTAILDMVKVMCFSMQEGKIAVHCHAGLGRTGVLLACFLVFTSRMTANQAVLLVRSKRPNSIQTRGQLACVWNFAKFLIPLRNVFAHADPRANPVTLSQFLIRQKHILHGDEARRLRHIPKLVPLICKLLLDIAENRQVIEEDVLEVPDVMSDDESSVCFNARSEPQISSHIMMGGVNFNLPRLPGPFATPKHRSQLPLQYAHKNLSYSDSDLLRHCDALNVSGNHLPVLADSGRRSVSQINISHNCPDAPHGTLRDLSAYGSRSSLWELKARVEQEEGSSLLNTRRQSVVQRSRSFGVHKGTEKKRSFLKVLLWKNDHEGNKRNHKGGDDDEEEEEEKEEEDVQSPEVPFLTIQSELTLEARRLLVAQSLALDLNQDGKEEHVHKVSSWKVDLNSQGGFERLCLERDPFVLTGILWSWLEQLKEPVISNTDVQTLKQQNTEITSVLNSLQRASRETLLCVLDCFARLLVMPEEVEEAFVERMIKAFTRVCVIILECV</sequence>
<dbReference type="RefSeq" id="XP_017343393.3">
    <property type="nucleotide sequence ID" value="XM_017487904.3"/>
</dbReference>
<reference evidence="11" key="2">
    <citation type="submission" date="2025-08" db="UniProtKB">
        <authorList>
            <consortium name="RefSeq"/>
        </authorList>
    </citation>
    <scope>IDENTIFICATION</scope>
    <source>
        <tissue evidence="11">Blood</tissue>
    </source>
</reference>
<comment type="similarity">
    <text evidence="5">Belongs to the protein-tyrosine phosphatase family. Non-receptor class PTPDC1 subfamily.</text>
</comment>
<feature type="domain" description="Tyrosine-protein phosphatase" evidence="8">
    <location>
        <begin position="51"/>
        <end position="222"/>
    </location>
</feature>
<evidence type="ECO:0000256" key="7">
    <source>
        <dbReference type="SAM" id="MobiDB-lite"/>
    </source>
</evidence>
<dbReference type="FunFam" id="3.90.190.10:FF:000027">
    <property type="entry name" value="Protein tyrosine phosphatase domain containing 1"/>
    <property type="match status" value="1"/>
</dbReference>
<dbReference type="CDD" id="cd14506">
    <property type="entry name" value="PTP_PTPDC1"/>
    <property type="match status" value="1"/>
</dbReference>
<dbReference type="SMART" id="SM00404">
    <property type="entry name" value="PTPc_motif"/>
    <property type="match status" value="1"/>
</dbReference>
<dbReference type="InterPro" id="IPR050561">
    <property type="entry name" value="PTP"/>
</dbReference>
<dbReference type="GO" id="GO:0060271">
    <property type="term" value="P:cilium assembly"/>
    <property type="evidence" value="ECO:0007669"/>
    <property type="project" value="InterPro"/>
</dbReference>
<dbReference type="InterPro" id="IPR029021">
    <property type="entry name" value="Prot-tyrosine_phosphatase-like"/>
</dbReference>
<evidence type="ECO:0000256" key="4">
    <source>
        <dbReference type="ARBA" id="ARBA00056295"/>
    </source>
</evidence>
<comment type="function">
    <text evidence="4">May play roles in cilia formation and/or maintenance.</text>
</comment>
<dbReference type="Proteomes" id="UP000221080">
    <property type="component" value="Chromosome 15"/>
</dbReference>
<evidence type="ECO:0000259" key="9">
    <source>
        <dbReference type="PROSITE" id="PS50056"/>
    </source>
</evidence>
<dbReference type="InterPro" id="IPR016130">
    <property type="entry name" value="Tyr_Pase_AS"/>
</dbReference>
<feature type="compositionally biased region" description="Acidic residues" evidence="7">
    <location>
        <begin position="465"/>
        <end position="480"/>
    </location>
</feature>
<dbReference type="PROSITE" id="PS00383">
    <property type="entry name" value="TYR_PHOSPHATASE_1"/>
    <property type="match status" value="1"/>
</dbReference>
<proteinExistence type="inferred from homology"/>
<dbReference type="InterPro" id="IPR003595">
    <property type="entry name" value="Tyr_Pase_cat"/>
</dbReference>
<dbReference type="PROSITE" id="PS50056">
    <property type="entry name" value="TYR_PHOSPHATASE_2"/>
    <property type="match status" value="1"/>
</dbReference>
<evidence type="ECO:0000256" key="2">
    <source>
        <dbReference type="ARBA" id="ARBA00022801"/>
    </source>
</evidence>
<reference evidence="10" key="1">
    <citation type="journal article" date="2016" name="Nat. Commun.">
        <title>The channel catfish genome sequence provides insights into the evolution of scale formation in teleosts.</title>
        <authorList>
            <person name="Liu Z."/>
            <person name="Liu S."/>
            <person name="Yao J."/>
            <person name="Bao L."/>
            <person name="Zhang J."/>
            <person name="Li Y."/>
            <person name="Jiang C."/>
            <person name="Sun L."/>
            <person name="Wang R."/>
            <person name="Zhang Y."/>
            <person name="Zhou T."/>
            <person name="Zeng Q."/>
            <person name="Fu Q."/>
            <person name="Gao S."/>
            <person name="Li N."/>
            <person name="Koren S."/>
            <person name="Jiang Y."/>
            <person name="Zimin A."/>
            <person name="Xu P."/>
            <person name="Phillippy A.M."/>
            <person name="Geng X."/>
            <person name="Song L."/>
            <person name="Sun F."/>
            <person name="Li C."/>
            <person name="Wang X."/>
            <person name="Chen A."/>
            <person name="Jin Y."/>
            <person name="Yuan Z."/>
            <person name="Yang Y."/>
            <person name="Tan S."/>
            <person name="Peatman E."/>
            <person name="Lu J."/>
            <person name="Qin Z."/>
            <person name="Dunham R."/>
            <person name="Li Z."/>
            <person name="Sonstegard T."/>
            <person name="Feng J."/>
            <person name="Danzmann R.G."/>
            <person name="Schroeder S."/>
            <person name="Scheffler B."/>
            <person name="Duke M.V."/>
            <person name="Ballard L."/>
            <person name="Kucuktas H."/>
            <person name="Kaltenboeck L."/>
            <person name="Liu H."/>
            <person name="Armbruster J."/>
            <person name="Xie Y."/>
            <person name="Kirby M.L."/>
            <person name="Tian Y."/>
            <person name="Flanagan M.E."/>
            <person name="Mu W."/>
            <person name="Waldbieser G.C."/>
        </authorList>
    </citation>
    <scope>NUCLEOTIDE SEQUENCE [LARGE SCALE GENOMIC DNA]</scope>
    <source>
        <strain evidence="10">SDA103</strain>
    </source>
</reference>
<feature type="domain" description="Tyrosine specific protein phosphatases" evidence="9">
    <location>
        <begin position="137"/>
        <end position="204"/>
    </location>
</feature>
<dbReference type="InterPro" id="IPR008936">
    <property type="entry name" value="Rho_GTPase_activation_prot"/>
</dbReference>
<keyword evidence="10" id="KW-1185">Reference proteome</keyword>
<evidence type="ECO:0000256" key="6">
    <source>
        <dbReference type="ARBA" id="ARBA00072096"/>
    </source>
</evidence>
<evidence type="ECO:0000259" key="8">
    <source>
        <dbReference type="PROSITE" id="PS50054"/>
    </source>
</evidence>
<dbReference type="SUPFAM" id="SSF52799">
    <property type="entry name" value="(Phosphotyrosine protein) phosphatases II"/>
    <property type="match status" value="1"/>
</dbReference>
<name>A0A2D0SL08_ICTPU</name>
<dbReference type="PROSITE" id="PS50054">
    <property type="entry name" value="TYR_PHOSPHATASE_DUAL"/>
    <property type="match status" value="1"/>
</dbReference>
<dbReference type="OrthoDB" id="542013at2759"/>
<accession>A0A2D0SL08</accession>
<dbReference type="CTD" id="570928"/>
<evidence type="ECO:0000256" key="3">
    <source>
        <dbReference type="ARBA" id="ARBA00022912"/>
    </source>
</evidence>